<evidence type="ECO:0000313" key="7">
    <source>
        <dbReference type="EMBL" id="KAL1311864.1"/>
    </source>
</evidence>
<feature type="transmembrane region" description="Helical" evidence="5">
    <location>
        <begin position="121"/>
        <end position="140"/>
    </location>
</feature>
<evidence type="ECO:0000313" key="8">
    <source>
        <dbReference type="Proteomes" id="UP001562354"/>
    </source>
</evidence>
<comment type="subcellular location">
    <subcellularLocation>
        <location evidence="1">Mitochondrion</location>
    </subcellularLocation>
</comment>
<accession>A0ABR3PQP1</accession>
<sequence>MKVLSKEHEDAHYRYMLRGGIGGGVAGTAVGAFALWGASRRFPAFSRALTLPFKSFLVASSGLGAGYLSADRWSRSFEAMHHPDNAYHTTTKQEVSSVRKQLKAQKTPTERWQDWAQQNKYSIVLGSWVVSMAAALAVVSKNRYLSGQQKLMQARVYAQGLTMAVVVATLALETHDKTQGVTLPSLENAARNQWKDMVAASERRMMERGEPLKF</sequence>
<dbReference type="InterPro" id="IPR040153">
    <property type="entry name" value="Rcf2"/>
</dbReference>
<dbReference type="Proteomes" id="UP001562354">
    <property type="component" value="Unassembled WGS sequence"/>
</dbReference>
<name>A0ABR3PQP1_9PEZI</name>
<evidence type="ECO:0000259" key="6">
    <source>
        <dbReference type="PROSITE" id="PS51503"/>
    </source>
</evidence>
<proteinExistence type="predicted"/>
<gene>
    <name evidence="7" type="ORF">AAFC00_001936</name>
</gene>
<comment type="caution">
    <text evidence="7">The sequence shown here is derived from an EMBL/GenBank/DDBJ whole genome shotgun (WGS) entry which is preliminary data.</text>
</comment>
<dbReference type="PANTHER" id="PTHR28018">
    <property type="entry name" value="RESPIRATORY SUPERCOMPLEX FACTOR 2, MITOCHONDRIAL"/>
    <property type="match status" value="1"/>
</dbReference>
<keyword evidence="4 5" id="KW-0472">Membrane</keyword>
<feature type="domain" description="HIG1" evidence="6">
    <location>
        <begin position="93"/>
        <end position="184"/>
    </location>
</feature>
<evidence type="ECO:0000256" key="3">
    <source>
        <dbReference type="ARBA" id="ARBA00022989"/>
    </source>
</evidence>
<dbReference type="EMBL" id="JBFMKM010000001">
    <property type="protein sequence ID" value="KAL1311864.1"/>
    <property type="molecule type" value="Genomic_DNA"/>
</dbReference>
<keyword evidence="2 5" id="KW-0812">Transmembrane</keyword>
<keyword evidence="8" id="KW-1185">Reference proteome</keyword>
<protein>
    <recommendedName>
        <fullName evidence="6">HIG1 domain-containing protein</fullName>
    </recommendedName>
</protein>
<organism evidence="7 8">
    <name type="scientific">Neodothiora populina</name>
    <dbReference type="NCBI Taxonomy" id="2781224"/>
    <lineage>
        <taxon>Eukaryota</taxon>
        <taxon>Fungi</taxon>
        <taxon>Dikarya</taxon>
        <taxon>Ascomycota</taxon>
        <taxon>Pezizomycotina</taxon>
        <taxon>Dothideomycetes</taxon>
        <taxon>Dothideomycetidae</taxon>
        <taxon>Dothideales</taxon>
        <taxon>Dothioraceae</taxon>
        <taxon>Neodothiora</taxon>
    </lineage>
</organism>
<dbReference type="InterPro" id="IPR007667">
    <property type="entry name" value="Hypoxia_induced_domain"/>
</dbReference>
<reference evidence="7 8" key="1">
    <citation type="submission" date="2024-07" db="EMBL/GenBank/DDBJ databases">
        <title>Draft sequence of the Neodothiora populina.</title>
        <authorList>
            <person name="Drown D.D."/>
            <person name="Schuette U.S."/>
            <person name="Buechlein A.B."/>
            <person name="Rusch D.R."/>
            <person name="Winton L.W."/>
            <person name="Adams G.A."/>
        </authorList>
    </citation>
    <scope>NUCLEOTIDE SEQUENCE [LARGE SCALE GENOMIC DNA]</scope>
    <source>
        <strain evidence="7 8">CPC 39397</strain>
    </source>
</reference>
<evidence type="ECO:0000256" key="5">
    <source>
        <dbReference type="SAM" id="Phobius"/>
    </source>
</evidence>
<dbReference type="Pfam" id="PF04588">
    <property type="entry name" value="HIG_1_N"/>
    <property type="match status" value="1"/>
</dbReference>
<dbReference type="RefSeq" id="XP_069204713.1">
    <property type="nucleotide sequence ID" value="XM_069341200.1"/>
</dbReference>
<evidence type="ECO:0000256" key="2">
    <source>
        <dbReference type="ARBA" id="ARBA00022692"/>
    </source>
</evidence>
<feature type="transmembrane region" description="Helical" evidence="5">
    <location>
        <begin position="20"/>
        <end position="39"/>
    </location>
</feature>
<dbReference type="PROSITE" id="PS51503">
    <property type="entry name" value="HIG1"/>
    <property type="match status" value="1"/>
</dbReference>
<dbReference type="PANTHER" id="PTHR28018:SF3">
    <property type="entry name" value="RESPIRATORY SUPERCOMPLEX FACTOR 2, MITOCHONDRIAL"/>
    <property type="match status" value="1"/>
</dbReference>
<dbReference type="GeneID" id="95975639"/>
<evidence type="ECO:0000256" key="1">
    <source>
        <dbReference type="ARBA" id="ARBA00004173"/>
    </source>
</evidence>
<evidence type="ECO:0000256" key="4">
    <source>
        <dbReference type="ARBA" id="ARBA00023136"/>
    </source>
</evidence>
<keyword evidence="3 5" id="KW-1133">Transmembrane helix</keyword>